<keyword evidence="2" id="KW-1185">Reference proteome</keyword>
<accession>A0A096XT95</accession>
<organism evidence="1 2">
    <name type="scientific">Enterococcus phage ECP3</name>
    <dbReference type="NCBI Taxonomy" id="1498168"/>
    <lineage>
        <taxon>Viruses</taxon>
        <taxon>Duplodnaviria</taxon>
        <taxon>Heunggongvirae</taxon>
        <taxon>Uroviricota</taxon>
        <taxon>Caudoviricetes</taxon>
        <taxon>Herelleviridae</taxon>
        <taxon>Brockvirinae</taxon>
        <taxon>Kochikohdavirus</taxon>
        <taxon>Kochikohdavirus ECP3</taxon>
    </lineage>
</organism>
<evidence type="ECO:0000313" key="2">
    <source>
        <dbReference type="Proteomes" id="UP000030157"/>
    </source>
</evidence>
<dbReference type="GeneID" id="24628216"/>
<sequence length="146" mass="16896">MEFVEKAEYVFPKPILDFNLGHRVAIVLKEEELSCLERSYYKTRLYGSIYLVASDKMSIEVYNESIRLGFNDEEVLGCVIGYPVECAKWFAKASREELSNSGVMMSGSYTFKCPEHLVDYAKEYMLEHYGLKAYYDVPCEKIVTFS</sequence>
<evidence type="ECO:0000313" key="1">
    <source>
        <dbReference type="EMBL" id="AII28527.1"/>
    </source>
</evidence>
<reference evidence="1" key="1">
    <citation type="submission" date="2014-05" db="EMBL/GenBank/DDBJ databases">
        <title>Complete genome sequence of Enterococcus faecalis bacteriophage ECP3.</title>
        <authorList>
            <person name="Kang H.-Y."/>
            <person name="Kim S."/>
            <person name="Kim J."/>
        </authorList>
    </citation>
    <scope>NUCLEOTIDE SEQUENCE [LARGE SCALE GENOMIC DNA]</scope>
    <source>
        <strain evidence="1">ECP3</strain>
    </source>
</reference>
<dbReference type="RefSeq" id="YP_009147168.1">
    <property type="nucleotide sequence ID" value="NC_027335.2"/>
</dbReference>
<dbReference type="EMBL" id="KJ801817">
    <property type="protein sequence ID" value="AII28527.1"/>
    <property type="molecule type" value="Genomic_DNA"/>
</dbReference>
<protein>
    <submittedName>
        <fullName evidence="1">Uncharacterized protein</fullName>
    </submittedName>
</protein>
<proteinExistence type="predicted"/>
<name>A0A096XT95_9CAUD</name>
<dbReference type="Proteomes" id="UP000030157">
    <property type="component" value="Segment"/>
</dbReference>